<evidence type="ECO:0000313" key="2">
    <source>
        <dbReference type="EMBL" id="NMX24826.1"/>
    </source>
</evidence>
<reference evidence="2" key="1">
    <citation type="submission" date="2020-04" db="EMBL/GenBank/DDBJ databases">
        <authorList>
            <person name="Chakraborty B."/>
            <person name="Walker A.R."/>
            <person name="Burne R.A."/>
        </authorList>
    </citation>
    <scope>NUCLEOTIDE SEQUENCE [LARGE SCALE GENOMIC DNA]</scope>
    <source>
        <strain evidence="2">BCA8</strain>
    </source>
</reference>
<dbReference type="InterPro" id="IPR013749">
    <property type="entry name" value="PM/HMP-P_kinase-1"/>
</dbReference>
<dbReference type="EMBL" id="JABBCN010000003">
    <property type="protein sequence ID" value="NMX24826.1"/>
    <property type="molecule type" value="Genomic_DNA"/>
</dbReference>
<gene>
    <name evidence="2" type="ORF">HGP05_08875</name>
</gene>
<proteinExistence type="predicted"/>
<comment type="caution">
    <text evidence="2">The sequence shown here is derived from an EMBL/GenBank/DDBJ whole genome shotgun (WGS) entry which is preliminary data.</text>
</comment>
<organism evidence="2">
    <name type="scientific">Streptococcus sanguinis</name>
    <dbReference type="NCBI Taxonomy" id="1305"/>
    <lineage>
        <taxon>Bacteria</taxon>
        <taxon>Bacillati</taxon>
        <taxon>Bacillota</taxon>
        <taxon>Bacilli</taxon>
        <taxon>Lactobacillales</taxon>
        <taxon>Streptococcaceae</taxon>
        <taxon>Streptococcus</taxon>
    </lineage>
</organism>
<dbReference type="SUPFAM" id="SSF53613">
    <property type="entry name" value="Ribokinase-like"/>
    <property type="match status" value="1"/>
</dbReference>
<feature type="domain" description="Pyridoxamine kinase/Phosphomethylpyrimidine kinase" evidence="1">
    <location>
        <begin position="31"/>
        <end position="100"/>
    </location>
</feature>
<evidence type="ECO:0000259" key="1">
    <source>
        <dbReference type="Pfam" id="PF08543"/>
    </source>
</evidence>
<sequence>MLRFKRKKACPLSWILSWETRDFYQGFSDAHLDHMRRLCQHADLVLPNLTEACLLLEESYEDSLSEDRWEDYCKRLAELGPSKVLLTGLPMKENQIGVAYFDAATEEFNLFPVQLCPSNFLER</sequence>
<protein>
    <recommendedName>
        <fullName evidence="1">Pyridoxamine kinase/Phosphomethylpyrimidine kinase domain-containing protein</fullName>
    </recommendedName>
</protein>
<name>A0A7Y0VBM6_STRSA</name>
<dbReference type="Pfam" id="PF08543">
    <property type="entry name" value="Phos_pyr_kin"/>
    <property type="match status" value="1"/>
</dbReference>
<dbReference type="Gene3D" id="3.40.1190.20">
    <property type="match status" value="1"/>
</dbReference>
<dbReference type="AlphaFoldDB" id="A0A7Y0VBM6"/>
<dbReference type="InterPro" id="IPR029056">
    <property type="entry name" value="Ribokinase-like"/>
</dbReference>
<accession>A0A7Y0VBM6</accession>